<evidence type="ECO:0000256" key="4">
    <source>
        <dbReference type="ARBA" id="ARBA00022705"/>
    </source>
</evidence>
<dbReference type="OrthoDB" id="421393at2759"/>
<organism evidence="9 10">
    <name type="scientific">Cyphomyrmex costatus</name>
    <dbReference type="NCBI Taxonomy" id="456900"/>
    <lineage>
        <taxon>Eukaryota</taxon>
        <taxon>Metazoa</taxon>
        <taxon>Ecdysozoa</taxon>
        <taxon>Arthropoda</taxon>
        <taxon>Hexapoda</taxon>
        <taxon>Insecta</taxon>
        <taxon>Pterygota</taxon>
        <taxon>Neoptera</taxon>
        <taxon>Endopterygota</taxon>
        <taxon>Hymenoptera</taxon>
        <taxon>Apocrita</taxon>
        <taxon>Aculeata</taxon>
        <taxon>Formicoidea</taxon>
        <taxon>Formicidae</taxon>
        <taxon>Myrmicinae</taxon>
        <taxon>Cyphomyrmex</taxon>
    </lineage>
</organism>
<dbReference type="EMBL" id="KQ977901">
    <property type="protein sequence ID" value="KYM98916.1"/>
    <property type="molecule type" value="Genomic_DNA"/>
</dbReference>
<dbReference type="GO" id="GO:0006269">
    <property type="term" value="P:DNA replication, synthesis of primer"/>
    <property type="evidence" value="ECO:0007669"/>
    <property type="project" value="UniProtKB-KW"/>
</dbReference>
<evidence type="ECO:0000256" key="6">
    <source>
        <dbReference type="ARBA" id="ARBA00023004"/>
    </source>
</evidence>
<dbReference type="Pfam" id="PF26466">
    <property type="entry name" value="DNA_primase_lrg_N"/>
    <property type="match status" value="1"/>
</dbReference>
<proteinExistence type="predicted"/>
<dbReference type="STRING" id="456900.A0A151IE02"/>
<feature type="domain" description="DNA primase large subunit C-terminal" evidence="8">
    <location>
        <begin position="245"/>
        <end position="418"/>
    </location>
</feature>
<keyword evidence="5" id="KW-0479">Metal-binding</keyword>
<keyword evidence="6" id="KW-0408">Iron</keyword>
<evidence type="ECO:0000256" key="5">
    <source>
        <dbReference type="ARBA" id="ARBA00022723"/>
    </source>
</evidence>
<evidence type="ECO:0000259" key="8">
    <source>
        <dbReference type="Pfam" id="PF04104"/>
    </source>
</evidence>
<evidence type="ECO:0000256" key="7">
    <source>
        <dbReference type="ARBA" id="ARBA00023014"/>
    </source>
</evidence>
<dbReference type="GO" id="GO:0005658">
    <property type="term" value="C:alpha DNA polymerase:primase complex"/>
    <property type="evidence" value="ECO:0007669"/>
    <property type="project" value="TreeGrafter"/>
</dbReference>
<dbReference type="Pfam" id="PF04104">
    <property type="entry name" value="DNA_primase_lrg"/>
    <property type="match status" value="1"/>
</dbReference>
<keyword evidence="10" id="KW-1185">Reference proteome</keyword>
<reference evidence="9 10" key="1">
    <citation type="submission" date="2016-03" db="EMBL/GenBank/DDBJ databases">
        <title>Cyphomyrmex costatus WGS genome.</title>
        <authorList>
            <person name="Nygaard S."/>
            <person name="Hu H."/>
            <person name="Boomsma J."/>
            <person name="Zhang G."/>
        </authorList>
    </citation>
    <scope>NUCLEOTIDE SEQUENCE [LARGE SCALE GENOMIC DNA]</scope>
    <source>
        <strain evidence="9">MS0001</strain>
        <tissue evidence="9">Whole body</tissue>
    </source>
</reference>
<protein>
    <submittedName>
        <fullName evidence="9">Putative DNA primase large subunit</fullName>
    </submittedName>
</protein>
<accession>A0A151IE02</accession>
<dbReference type="Gene3D" id="1.20.930.80">
    <property type="match status" value="1"/>
</dbReference>
<dbReference type="InterPro" id="IPR058560">
    <property type="entry name" value="DNA_primase_C"/>
</dbReference>
<name>A0A151IE02_9HYME</name>
<dbReference type="PANTHER" id="PTHR10537">
    <property type="entry name" value="DNA PRIMASE LARGE SUBUNIT"/>
    <property type="match status" value="1"/>
</dbReference>
<keyword evidence="3" id="KW-0639">Primosome</keyword>
<dbReference type="PANTHER" id="PTHR10537:SF4">
    <property type="entry name" value="DNA PRIMASE LARGE SUBUNIT"/>
    <property type="match status" value="1"/>
</dbReference>
<dbReference type="AlphaFoldDB" id="A0A151IE02"/>
<evidence type="ECO:0000256" key="3">
    <source>
        <dbReference type="ARBA" id="ARBA00022515"/>
    </source>
</evidence>
<dbReference type="InterPro" id="IPR007238">
    <property type="entry name" value="DNA_primase_lsu_euk/arc"/>
</dbReference>
<evidence type="ECO:0000256" key="2">
    <source>
        <dbReference type="ARBA" id="ARBA00022485"/>
    </source>
</evidence>
<dbReference type="Proteomes" id="UP000078542">
    <property type="component" value="Unassembled WGS sequence"/>
</dbReference>
<evidence type="ECO:0000313" key="10">
    <source>
        <dbReference type="Proteomes" id="UP000078542"/>
    </source>
</evidence>
<evidence type="ECO:0000256" key="1">
    <source>
        <dbReference type="ARBA" id="ARBA00001966"/>
    </source>
</evidence>
<keyword evidence="4" id="KW-0235">DNA replication</keyword>
<dbReference type="KEGG" id="ccoa:108777184"/>
<keyword evidence="7" id="KW-0411">Iron-sulfur</keyword>
<sequence>MIDVDIDMFYIIPPNGEIPLYILEDSILTRLDYLRLLSEGSTNEFDGKSEYLLENSTYDKIGHFVLRLLASTSSDLCIYWIDKESLLFIHRLDSLSPRRLHKLLKQIIWKLQIFKDKKNAIDTTLIDLCKFYLQPLVFKHLISNCHNCNNFRFEMRFEIVPDLVKERELVFNNGNIVTYCSNWKRVLQSLFSNYIITEMNIMKRQSQHIIKHDLRFHILNQKIQSYLFNKNIAHGKVTIDNIEAETQKFPLCMQHLHSLLRRRHRLSHYARLYYSLFLKEIGMTLEDAIVFWKQEYSKPHTCTSVCSHNWQSNEKKFIYSIRHMYGLEGSRRTYKTPDCNLICVGISGATYEGGCPFKDFDKSTLRNLLHASLTKDEIEKFINNVSAKDPEVLCTAFLKLVRKDDINDVIIKSPIQYYQRMIG</sequence>
<comment type="cofactor">
    <cofactor evidence="1">
        <name>[4Fe-4S] cluster</name>
        <dbReference type="ChEBI" id="CHEBI:49883"/>
    </cofactor>
</comment>
<keyword evidence="2" id="KW-0004">4Fe-4S</keyword>
<dbReference type="GO" id="GO:0046872">
    <property type="term" value="F:metal ion binding"/>
    <property type="evidence" value="ECO:0007669"/>
    <property type="project" value="UniProtKB-KW"/>
</dbReference>
<dbReference type="GO" id="GO:0006270">
    <property type="term" value="P:DNA replication initiation"/>
    <property type="evidence" value="ECO:0007669"/>
    <property type="project" value="TreeGrafter"/>
</dbReference>
<dbReference type="GO" id="GO:0051539">
    <property type="term" value="F:4 iron, 4 sulfur cluster binding"/>
    <property type="evidence" value="ECO:0007669"/>
    <property type="project" value="UniProtKB-KW"/>
</dbReference>
<evidence type="ECO:0000313" key="9">
    <source>
        <dbReference type="EMBL" id="KYM98916.1"/>
    </source>
</evidence>
<gene>
    <name evidence="9" type="ORF">ALC62_10391</name>
</gene>